<evidence type="ECO:0008006" key="3">
    <source>
        <dbReference type="Google" id="ProtNLM"/>
    </source>
</evidence>
<dbReference type="Gene3D" id="2.60.40.4070">
    <property type="match status" value="1"/>
</dbReference>
<evidence type="ECO:0000313" key="2">
    <source>
        <dbReference type="EMBL" id="MPL74743.1"/>
    </source>
</evidence>
<sequence>MKNIVRLSLVTLICALLAMPGYADYNKQARKSGRADVKSTAAGCLPGAGFKYLEINNVRTRINTGGDMWWDFEVAQYEIPKGSRKTSMFSAALWIGGIDVNDQLKLAALRFRQGPSSGSPGTGNDFWPGPLTIDGTAAISEETCAQYDKLFPITRAEIDEYLAWWDNRAAFPGYQIPQSILDWPAHGDVSKKQSYYLAPFFDRSGDGTYDPEDGDYPYYDLSNELCHSTVQTKEGEEGIVRGGLLADQVIKGDATLWWVFNDKGNIHTETQGTPIGLEIRAQAFGFATNDEINNMTFYSYEIINRSTYRLTGTYFSQWVDTDLGYHLDDYIGCDVSRGLGYSYNGKPKDGDGQFWAYGDQPPAIGVDFFQGPYMDPDGSDNPSFKGDGILGPSFNGDCSIVSLNGSYLDMNYGEEGNILTGSFLVRAEAINGVNFGNGIVDDERFGMRRFVYHNNSGVPDYMTDPDYAPEYYNLLRGIWKDNTKMMYGGNAHSSSGAYGPACDFMFPGDTDVCDWGTGGIPPSGPKNWTEEIAQNQPHDRRFMQSAGPFVLEPGAVNYITVGIPWARAASGGPWASVKLLQVVDDKCQLLFDNCFAVVSGPNAPDLTIRELDKEFIFYITNRRTNDAGNNFNESYTELDPAILAVANSTGFNFDPYYRFEGYQVFQLKNANVSVADIHDQSLARLVYQCDVKNGVTQLVNHNFDQSVNANVPVEEVYGADLGISHTFRLREDAFSGQRLVNHKQYYYLALAYGYNEYMKYSADPGSQEAGIIGLTGQKKTYLAGRKNIKVYTGIPHIPVGTIQANAPYGAGVEITRLQGQGNGGNILDMKDETIAEILSKKPVDSANQTGNPDYPIAYQAQYKAGRGPIDIKVIDPLNVKNSEYIITFDSLAPYFLKIGLDSTLSTRSSWKLTDLSTNITYRSDTLISFNNEQLFPELGLSIRIGQILDPGPYLVNRYLDGNGQEVTVYEVISENNGVLESSITFADSSKIWLTGLPDIDGTAFNWIRSGVVNDATTPANNDWYMPNIPHDPSGNFEKIVNATWAPYLMTASTEQDAIYGPAFRIASKTGSRYSDLSSIDVVFTSDKSKWTRCPVIEMCADKTLSEGGVERFKIRAGRSVDKNGNPAPAGSGASNNPEDPNYIAETGMGWFPGYVINIETGERLNVAFGENSWLVGENGRDMVFNPSSNIVSGNTLVYGGMHYLYVFSHTTGKPIEGANIPAYDAGRKIRNSIPQFNQNQLALVYSSAMWVNIPLAVAGQEWLSNEAKVRIRIAKPYCRYYSTSEMDSVYMADHSDNRNFPKYKFSTESVATTTNNIAKAQSELDLIAVVPNPYYAYSTYETNQLDNRVKIINLPRKCTVSIYTTNGMLIRQFTKDEEGTAIQWDLKNFAGIPISGGVYLVHVKADGIGEKIVKWFGALRPVDLNAF</sequence>
<gene>
    <name evidence="2" type="ORF">SDC9_20560</name>
</gene>
<accession>A0A644U785</accession>
<protein>
    <recommendedName>
        <fullName evidence="3">T9SS C-terminal target domain-containing protein</fullName>
    </recommendedName>
</protein>
<evidence type="ECO:0000256" key="1">
    <source>
        <dbReference type="SAM" id="MobiDB-lite"/>
    </source>
</evidence>
<comment type="caution">
    <text evidence="2">The sequence shown here is derived from an EMBL/GenBank/DDBJ whole genome shotgun (WGS) entry which is preliminary data.</text>
</comment>
<name>A0A644U785_9ZZZZ</name>
<dbReference type="EMBL" id="VSSQ01000082">
    <property type="protein sequence ID" value="MPL74743.1"/>
    <property type="molecule type" value="Genomic_DNA"/>
</dbReference>
<organism evidence="2">
    <name type="scientific">bioreactor metagenome</name>
    <dbReference type="NCBI Taxonomy" id="1076179"/>
    <lineage>
        <taxon>unclassified sequences</taxon>
        <taxon>metagenomes</taxon>
        <taxon>ecological metagenomes</taxon>
    </lineage>
</organism>
<feature type="region of interest" description="Disordered" evidence="1">
    <location>
        <begin position="1115"/>
        <end position="1139"/>
    </location>
</feature>
<reference evidence="2" key="1">
    <citation type="submission" date="2019-08" db="EMBL/GenBank/DDBJ databases">
        <authorList>
            <person name="Kucharzyk K."/>
            <person name="Murdoch R.W."/>
            <person name="Higgins S."/>
            <person name="Loffler F."/>
        </authorList>
    </citation>
    <scope>NUCLEOTIDE SEQUENCE</scope>
</reference>
<proteinExistence type="predicted"/>